<protein>
    <submittedName>
        <fullName evidence="1">Uncharacterized protein</fullName>
    </submittedName>
</protein>
<dbReference type="RefSeq" id="WP_116061834.1">
    <property type="nucleotide sequence ID" value="NZ_QRDZ01000013.1"/>
</dbReference>
<dbReference type="EMBL" id="QRDZ01000013">
    <property type="protein sequence ID" value="RED76032.1"/>
    <property type="molecule type" value="Genomic_DNA"/>
</dbReference>
<evidence type="ECO:0000313" key="1">
    <source>
        <dbReference type="EMBL" id="RED76032.1"/>
    </source>
</evidence>
<proteinExistence type="predicted"/>
<sequence length="88" mass="10176">MNEELIKAISLLLDEKLDLIRTDLDIVAKSIHRVEEKIDLLAEGIPADVLSLLQMMDKKLDSIKNDVEFTYQKASMNELEINRLKHQQ</sequence>
<dbReference type="OrthoDB" id="2680088at2"/>
<dbReference type="Proteomes" id="UP000256977">
    <property type="component" value="Unassembled WGS sequence"/>
</dbReference>
<evidence type="ECO:0000313" key="2">
    <source>
        <dbReference type="Proteomes" id="UP000256977"/>
    </source>
</evidence>
<reference evidence="1 2" key="1">
    <citation type="submission" date="2018-07" db="EMBL/GenBank/DDBJ databases">
        <title>Genomic Encyclopedia of Type Strains, Phase III (KMG-III): the genomes of soil and plant-associated and newly described type strains.</title>
        <authorList>
            <person name="Whitman W."/>
        </authorList>
    </citation>
    <scope>NUCLEOTIDE SEQUENCE [LARGE SCALE GENOMIC DNA]</scope>
    <source>
        <strain evidence="1 2">CECT 7287</strain>
    </source>
</reference>
<dbReference type="AlphaFoldDB" id="A0A3D9JPS1"/>
<gene>
    <name evidence="1" type="ORF">DFP98_11392</name>
</gene>
<organism evidence="1 2">
    <name type="scientific">Cohnella phaseoli</name>
    <dbReference type="NCBI Taxonomy" id="456490"/>
    <lineage>
        <taxon>Bacteria</taxon>
        <taxon>Bacillati</taxon>
        <taxon>Bacillota</taxon>
        <taxon>Bacilli</taxon>
        <taxon>Bacillales</taxon>
        <taxon>Paenibacillaceae</taxon>
        <taxon>Cohnella</taxon>
    </lineage>
</organism>
<accession>A0A3D9JPS1</accession>
<comment type="caution">
    <text evidence="1">The sequence shown here is derived from an EMBL/GenBank/DDBJ whole genome shotgun (WGS) entry which is preliminary data.</text>
</comment>
<keyword evidence="2" id="KW-1185">Reference proteome</keyword>
<name>A0A3D9JPS1_9BACL</name>